<gene>
    <name evidence="1" type="ORF">BDY19DRAFT_906538</name>
</gene>
<accession>A0ACB8U2W3</accession>
<organism evidence="1 2">
    <name type="scientific">Irpex rosettiformis</name>
    <dbReference type="NCBI Taxonomy" id="378272"/>
    <lineage>
        <taxon>Eukaryota</taxon>
        <taxon>Fungi</taxon>
        <taxon>Dikarya</taxon>
        <taxon>Basidiomycota</taxon>
        <taxon>Agaricomycotina</taxon>
        <taxon>Agaricomycetes</taxon>
        <taxon>Polyporales</taxon>
        <taxon>Irpicaceae</taxon>
        <taxon>Irpex</taxon>
    </lineage>
</organism>
<dbReference type="EMBL" id="MU274913">
    <property type="protein sequence ID" value="KAI0088514.1"/>
    <property type="molecule type" value="Genomic_DNA"/>
</dbReference>
<sequence>MASLGAGHHGECLGWQASPLARLLDHNWIHRHYHLHTVNAEDIATLKFTRWDSGERWTQVPWLCVRPMVPHAESSTTVAPGFTKPVFFSVTGQLSRRDVVFETVPGLNGQPSPSSNTHVAFWVESRPDDVSVRDWSAMKETLERLAARSMNLSAGHGNTQRNAAREARKWILMV</sequence>
<proteinExistence type="predicted"/>
<dbReference type="Proteomes" id="UP001055072">
    <property type="component" value="Unassembled WGS sequence"/>
</dbReference>
<evidence type="ECO:0000313" key="2">
    <source>
        <dbReference type="Proteomes" id="UP001055072"/>
    </source>
</evidence>
<evidence type="ECO:0000313" key="1">
    <source>
        <dbReference type="EMBL" id="KAI0088514.1"/>
    </source>
</evidence>
<reference evidence="1" key="1">
    <citation type="journal article" date="2021" name="Environ. Microbiol.">
        <title>Gene family expansions and transcriptome signatures uncover fungal adaptations to wood decay.</title>
        <authorList>
            <person name="Hage H."/>
            <person name="Miyauchi S."/>
            <person name="Viragh M."/>
            <person name="Drula E."/>
            <person name="Min B."/>
            <person name="Chaduli D."/>
            <person name="Navarro D."/>
            <person name="Favel A."/>
            <person name="Norest M."/>
            <person name="Lesage-Meessen L."/>
            <person name="Balint B."/>
            <person name="Merenyi Z."/>
            <person name="de Eugenio L."/>
            <person name="Morin E."/>
            <person name="Martinez A.T."/>
            <person name="Baldrian P."/>
            <person name="Stursova M."/>
            <person name="Martinez M.J."/>
            <person name="Novotny C."/>
            <person name="Magnuson J.K."/>
            <person name="Spatafora J.W."/>
            <person name="Maurice S."/>
            <person name="Pangilinan J."/>
            <person name="Andreopoulos W."/>
            <person name="LaButti K."/>
            <person name="Hundley H."/>
            <person name="Na H."/>
            <person name="Kuo A."/>
            <person name="Barry K."/>
            <person name="Lipzen A."/>
            <person name="Henrissat B."/>
            <person name="Riley R."/>
            <person name="Ahrendt S."/>
            <person name="Nagy L.G."/>
            <person name="Grigoriev I.V."/>
            <person name="Martin F."/>
            <person name="Rosso M.N."/>
        </authorList>
    </citation>
    <scope>NUCLEOTIDE SEQUENCE</scope>
    <source>
        <strain evidence="1">CBS 384.51</strain>
    </source>
</reference>
<comment type="caution">
    <text evidence="1">The sequence shown here is derived from an EMBL/GenBank/DDBJ whole genome shotgun (WGS) entry which is preliminary data.</text>
</comment>
<protein>
    <submittedName>
        <fullName evidence="1">Uncharacterized protein</fullName>
    </submittedName>
</protein>
<keyword evidence="2" id="KW-1185">Reference proteome</keyword>
<name>A0ACB8U2W3_9APHY</name>